<proteinExistence type="predicted"/>
<evidence type="ECO:0000256" key="1">
    <source>
        <dbReference type="SAM" id="Coils"/>
    </source>
</evidence>
<name>A0ABS9TMT2_9PSEU</name>
<feature type="coiled-coil region" evidence="1">
    <location>
        <begin position="54"/>
        <end position="81"/>
    </location>
</feature>
<reference evidence="2 3" key="1">
    <citation type="submission" date="2022-03" db="EMBL/GenBank/DDBJ databases">
        <title>Pseudonocardia alaer sp. nov., a novel actinomycete isolated from reed forest soil.</title>
        <authorList>
            <person name="Wang L."/>
        </authorList>
    </citation>
    <scope>NUCLEOTIDE SEQUENCE [LARGE SCALE GENOMIC DNA]</scope>
    <source>
        <strain evidence="2 3">Y-16303</strain>
    </source>
</reference>
<evidence type="ECO:0000313" key="3">
    <source>
        <dbReference type="Proteomes" id="UP001299970"/>
    </source>
</evidence>
<protein>
    <submittedName>
        <fullName evidence="2">Uncharacterized protein</fullName>
    </submittedName>
</protein>
<keyword evidence="3" id="KW-1185">Reference proteome</keyword>
<accession>A0ABS9TMT2</accession>
<dbReference type="RefSeq" id="WP_241040503.1">
    <property type="nucleotide sequence ID" value="NZ_BAAAJF010000014.1"/>
</dbReference>
<keyword evidence="1" id="KW-0175">Coiled coil</keyword>
<gene>
    <name evidence="2" type="ORF">MMF94_29440</name>
</gene>
<comment type="caution">
    <text evidence="2">The sequence shown here is derived from an EMBL/GenBank/DDBJ whole genome shotgun (WGS) entry which is preliminary data.</text>
</comment>
<dbReference type="EMBL" id="JAKXMK010000028">
    <property type="protein sequence ID" value="MCH6169844.1"/>
    <property type="molecule type" value="Genomic_DNA"/>
</dbReference>
<sequence length="84" mass="9090">MSSAERRMTVIVSAHVNPTTAIDYTVYPAENRATVSLEGSGLTNVTLFAERPELVRLRDALAALVAELDEKRAALNEHEAHSAA</sequence>
<organism evidence="2 3">
    <name type="scientific">Pseudonocardia alaniniphila</name>
    <dbReference type="NCBI Taxonomy" id="75291"/>
    <lineage>
        <taxon>Bacteria</taxon>
        <taxon>Bacillati</taxon>
        <taxon>Actinomycetota</taxon>
        <taxon>Actinomycetes</taxon>
        <taxon>Pseudonocardiales</taxon>
        <taxon>Pseudonocardiaceae</taxon>
        <taxon>Pseudonocardia</taxon>
    </lineage>
</organism>
<evidence type="ECO:0000313" key="2">
    <source>
        <dbReference type="EMBL" id="MCH6169844.1"/>
    </source>
</evidence>
<dbReference type="Proteomes" id="UP001299970">
    <property type="component" value="Unassembled WGS sequence"/>
</dbReference>